<dbReference type="PANTHER" id="PTHR33640">
    <property type="entry name" value="TRANSMEMBRANE PROTEIN"/>
    <property type="match status" value="1"/>
</dbReference>
<organism evidence="2 3">
    <name type="scientific">Genlisea aurea</name>
    <dbReference type="NCBI Taxonomy" id="192259"/>
    <lineage>
        <taxon>Eukaryota</taxon>
        <taxon>Viridiplantae</taxon>
        <taxon>Streptophyta</taxon>
        <taxon>Embryophyta</taxon>
        <taxon>Tracheophyta</taxon>
        <taxon>Spermatophyta</taxon>
        <taxon>Magnoliopsida</taxon>
        <taxon>eudicotyledons</taxon>
        <taxon>Gunneridae</taxon>
        <taxon>Pentapetalae</taxon>
        <taxon>asterids</taxon>
        <taxon>lamiids</taxon>
        <taxon>Lamiales</taxon>
        <taxon>Lentibulariaceae</taxon>
        <taxon>Genlisea</taxon>
    </lineage>
</organism>
<evidence type="ECO:0000313" key="3">
    <source>
        <dbReference type="Proteomes" id="UP000015453"/>
    </source>
</evidence>
<feature type="transmembrane region" description="Helical" evidence="1">
    <location>
        <begin position="59"/>
        <end position="78"/>
    </location>
</feature>
<dbReference type="EMBL" id="AUSU01008847">
    <property type="protein sequence ID" value="EPS58856.1"/>
    <property type="molecule type" value="Genomic_DNA"/>
</dbReference>
<dbReference type="OrthoDB" id="1082160at2759"/>
<reference evidence="2 3" key="1">
    <citation type="journal article" date="2013" name="BMC Genomics">
        <title>The miniature genome of a carnivorous plant Genlisea aurea contains a low number of genes and short non-coding sequences.</title>
        <authorList>
            <person name="Leushkin E.V."/>
            <person name="Sutormin R.A."/>
            <person name="Nabieva E.R."/>
            <person name="Penin A.A."/>
            <person name="Kondrashov A.S."/>
            <person name="Logacheva M.D."/>
        </authorList>
    </citation>
    <scope>NUCLEOTIDE SEQUENCE [LARGE SCALE GENOMIC DNA]</scope>
</reference>
<proteinExistence type="predicted"/>
<keyword evidence="1" id="KW-0472">Membrane</keyword>
<accession>S8C3D8</accession>
<dbReference type="Proteomes" id="UP000015453">
    <property type="component" value="Unassembled WGS sequence"/>
</dbReference>
<sequence length="224" mass="25657">MDSIECEKARAVANFNRYRRLAVLRQIVEMLLVVSLVSWSSAKAIPCFFYVSDFSFFKFSSHSVFLLGNAIIILLLAIHRSNGVVYVPCSGELCGDRANSEFPAAADEKVDIICNATDIVVYKEEKNSWISQSENAEAAIRTAAKRMERFRRTESEKLRRDIGVRTLGKAETIGGGEKFDVAEINQLSNEEFRRVMDLYIERNWRKKKEKNNELVKVENFNEQL</sequence>
<name>S8C3D8_9LAMI</name>
<dbReference type="PANTHER" id="PTHR33640:SF30">
    <property type="entry name" value="DUF4408 DOMAIN-CONTAINING PROTEIN"/>
    <property type="match status" value="1"/>
</dbReference>
<evidence type="ECO:0000256" key="1">
    <source>
        <dbReference type="SAM" id="Phobius"/>
    </source>
</evidence>
<keyword evidence="3" id="KW-1185">Reference proteome</keyword>
<keyword evidence="1" id="KW-1133">Transmembrane helix</keyword>
<dbReference type="AlphaFoldDB" id="S8C3D8"/>
<comment type="caution">
    <text evidence="2">The sequence shown here is derived from an EMBL/GenBank/DDBJ whole genome shotgun (WGS) entry which is preliminary data.</text>
</comment>
<gene>
    <name evidence="2" type="ORF">M569_15956</name>
</gene>
<keyword evidence="1" id="KW-0812">Transmembrane</keyword>
<evidence type="ECO:0008006" key="4">
    <source>
        <dbReference type="Google" id="ProtNLM"/>
    </source>
</evidence>
<feature type="transmembrane region" description="Helical" evidence="1">
    <location>
        <begin position="21"/>
        <end position="39"/>
    </location>
</feature>
<protein>
    <recommendedName>
        <fullName evidence="4">DUF4408 domain-containing protein</fullName>
    </recommendedName>
</protein>
<evidence type="ECO:0000313" key="2">
    <source>
        <dbReference type="EMBL" id="EPS58856.1"/>
    </source>
</evidence>